<sequence length="228" mass="25805">MIEMQDVWKEYENGVTALSGVSVRIPQGSFVYVVGPSGAGKSTFIKLMYRQERPTKGHIFVGGFNIERLRESQIPIMRRHVGVVFQDYKLLQQLTVAENIAFALEVIEASRRTIQKRVQEVLELVGLEDKRNMLPRELSGGEQQRVAIARALVNKPKVVVADEPTGNLDPDNSWAILKLLERVNDRGTTIVMATHNRELVNACKKRVIAIENGRISRDEERGDYGYED</sequence>
<comment type="caution">
    <text evidence="12">The sequence shown here is derived from an EMBL/GenBank/DDBJ whole genome shotgun (WGS) entry which is preliminary data.</text>
</comment>
<feature type="domain" description="ABC transporter" evidence="11">
    <location>
        <begin position="2"/>
        <end position="227"/>
    </location>
</feature>
<comment type="subunit">
    <text evidence="10">Homodimer. Forms a membrane-associated complex with FtsX.</text>
</comment>
<evidence type="ECO:0000256" key="7">
    <source>
        <dbReference type="ARBA" id="ARBA00022840"/>
    </source>
</evidence>
<dbReference type="GO" id="GO:0016887">
    <property type="term" value="F:ATP hydrolysis activity"/>
    <property type="evidence" value="ECO:0007669"/>
    <property type="project" value="InterPro"/>
</dbReference>
<comment type="subcellular location">
    <subcellularLocation>
        <location evidence="10">Cell membrane</location>
        <topology evidence="10">Peripheral membrane protein</topology>
        <orientation evidence="10">Cytoplasmic side</orientation>
    </subcellularLocation>
</comment>
<dbReference type="Pfam" id="PF00005">
    <property type="entry name" value="ABC_tran"/>
    <property type="match status" value="1"/>
</dbReference>
<dbReference type="PANTHER" id="PTHR24220:SF470">
    <property type="entry name" value="CELL DIVISION ATP-BINDING PROTEIN FTSE"/>
    <property type="match status" value="1"/>
</dbReference>
<comment type="similarity">
    <text evidence="1 10">Belongs to the ABC transporter superfamily.</text>
</comment>
<dbReference type="SUPFAM" id="SSF52540">
    <property type="entry name" value="P-loop containing nucleoside triphosphate hydrolases"/>
    <property type="match status" value="1"/>
</dbReference>
<organism evidence="12 13">
    <name type="scientific">Sulfoacidibacillus thermotolerans</name>
    <name type="common">Acidibacillus sulfuroxidans</name>
    <dbReference type="NCBI Taxonomy" id="1765684"/>
    <lineage>
        <taxon>Bacteria</taxon>
        <taxon>Bacillati</taxon>
        <taxon>Bacillota</taxon>
        <taxon>Bacilli</taxon>
        <taxon>Bacillales</taxon>
        <taxon>Alicyclobacillaceae</taxon>
        <taxon>Sulfoacidibacillus</taxon>
    </lineage>
</organism>
<dbReference type="SMART" id="SM00382">
    <property type="entry name" value="AAA"/>
    <property type="match status" value="1"/>
</dbReference>
<evidence type="ECO:0000313" key="12">
    <source>
        <dbReference type="EMBL" id="PWI57645.1"/>
    </source>
</evidence>
<dbReference type="GO" id="GO:0005524">
    <property type="term" value="F:ATP binding"/>
    <property type="evidence" value="ECO:0007669"/>
    <property type="project" value="UniProtKB-UniRule"/>
</dbReference>
<keyword evidence="6 10" id="KW-0547">Nucleotide-binding</keyword>
<keyword evidence="3" id="KW-0813">Transport</keyword>
<keyword evidence="4 10" id="KW-1003">Cell membrane</keyword>
<comment type="function">
    <text evidence="10">Part of the ABC transporter FtsEX involved in cellular division.</text>
</comment>
<dbReference type="AlphaFoldDB" id="A0A2U3D8P6"/>
<dbReference type="InterPro" id="IPR003593">
    <property type="entry name" value="AAA+_ATPase"/>
</dbReference>
<dbReference type="GO" id="GO:0022857">
    <property type="term" value="F:transmembrane transporter activity"/>
    <property type="evidence" value="ECO:0007669"/>
    <property type="project" value="TreeGrafter"/>
</dbReference>
<evidence type="ECO:0000256" key="4">
    <source>
        <dbReference type="ARBA" id="ARBA00022475"/>
    </source>
</evidence>
<reference evidence="12 13" key="1">
    <citation type="submission" date="2016-11" db="EMBL/GenBank/DDBJ databases">
        <title>Comparative genomics of Acidibacillus ferroxidans species.</title>
        <authorList>
            <person name="Oliveira G."/>
            <person name="Nunes G."/>
            <person name="Oliveira R."/>
            <person name="Araujo F."/>
            <person name="Salim A."/>
            <person name="Scholte L."/>
            <person name="Morais D."/>
            <person name="Nancucheo I."/>
            <person name="Johnson D.B."/>
            <person name="Grail B."/>
            <person name="Bittencourt J."/>
            <person name="Valadares R."/>
        </authorList>
    </citation>
    <scope>NUCLEOTIDE SEQUENCE [LARGE SCALE GENOMIC DNA]</scope>
    <source>
        <strain evidence="12 13">Y002</strain>
    </source>
</reference>
<accession>A0A2U3D8P6</accession>
<evidence type="ECO:0000256" key="6">
    <source>
        <dbReference type="ARBA" id="ARBA00022741"/>
    </source>
</evidence>
<evidence type="ECO:0000256" key="3">
    <source>
        <dbReference type="ARBA" id="ARBA00022448"/>
    </source>
</evidence>
<evidence type="ECO:0000256" key="1">
    <source>
        <dbReference type="ARBA" id="ARBA00005417"/>
    </source>
</evidence>
<name>A0A2U3D8P6_SULT2</name>
<keyword evidence="7 10" id="KW-0067">ATP-binding</keyword>
<proteinExistence type="inferred from homology"/>
<keyword evidence="5 10" id="KW-0132">Cell division</keyword>
<dbReference type="InterPro" id="IPR003439">
    <property type="entry name" value="ABC_transporter-like_ATP-bd"/>
</dbReference>
<evidence type="ECO:0000259" key="11">
    <source>
        <dbReference type="PROSITE" id="PS50893"/>
    </source>
</evidence>
<dbReference type="Proteomes" id="UP000245380">
    <property type="component" value="Unassembled WGS sequence"/>
</dbReference>
<evidence type="ECO:0000256" key="9">
    <source>
        <dbReference type="ARBA" id="ARBA00023306"/>
    </source>
</evidence>
<dbReference type="FunFam" id="3.40.50.300:FF:000056">
    <property type="entry name" value="Cell division ATP-binding protein FtsE"/>
    <property type="match status" value="1"/>
</dbReference>
<keyword evidence="9 10" id="KW-0131">Cell cycle</keyword>
<keyword evidence="13" id="KW-1185">Reference proteome</keyword>
<dbReference type="Gene3D" id="3.40.50.300">
    <property type="entry name" value="P-loop containing nucleotide triphosphate hydrolases"/>
    <property type="match status" value="1"/>
</dbReference>
<dbReference type="PANTHER" id="PTHR24220">
    <property type="entry name" value="IMPORT ATP-BINDING PROTEIN"/>
    <property type="match status" value="1"/>
</dbReference>
<dbReference type="OrthoDB" id="9791546at2"/>
<dbReference type="InterPro" id="IPR015854">
    <property type="entry name" value="ABC_transpr_LolD-like"/>
</dbReference>
<dbReference type="NCBIfam" id="TIGR02673">
    <property type="entry name" value="FtsE"/>
    <property type="match status" value="1"/>
</dbReference>
<dbReference type="InterPro" id="IPR005286">
    <property type="entry name" value="Cell_div_FtsE"/>
</dbReference>
<evidence type="ECO:0000313" key="13">
    <source>
        <dbReference type="Proteomes" id="UP000245380"/>
    </source>
</evidence>
<dbReference type="PROSITE" id="PS50893">
    <property type="entry name" value="ABC_TRANSPORTER_2"/>
    <property type="match status" value="1"/>
</dbReference>
<protein>
    <recommendedName>
        <fullName evidence="2 10">Cell division ATP-binding protein FtsE</fullName>
    </recommendedName>
</protein>
<evidence type="ECO:0000256" key="2">
    <source>
        <dbReference type="ARBA" id="ARBA00020019"/>
    </source>
</evidence>
<dbReference type="InterPro" id="IPR017871">
    <property type="entry name" value="ABC_transporter-like_CS"/>
</dbReference>
<dbReference type="GO" id="GO:0051301">
    <property type="term" value="P:cell division"/>
    <property type="evidence" value="ECO:0007669"/>
    <property type="project" value="UniProtKB-UniRule"/>
</dbReference>
<evidence type="ECO:0000256" key="8">
    <source>
        <dbReference type="ARBA" id="ARBA00023136"/>
    </source>
</evidence>
<keyword evidence="8 10" id="KW-0472">Membrane</keyword>
<dbReference type="GO" id="GO:0005886">
    <property type="term" value="C:plasma membrane"/>
    <property type="evidence" value="ECO:0007669"/>
    <property type="project" value="UniProtKB-SubCell"/>
</dbReference>
<dbReference type="RefSeq" id="WP_109430583.1">
    <property type="nucleotide sequence ID" value="NZ_MPDK01000010.1"/>
</dbReference>
<evidence type="ECO:0000256" key="10">
    <source>
        <dbReference type="RuleBase" id="RU365094"/>
    </source>
</evidence>
<dbReference type="EMBL" id="MPDK01000010">
    <property type="protein sequence ID" value="PWI57645.1"/>
    <property type="molecule type" value="Genomic_DNA"/>
</dbReference>
<dbReference type="InterPro" id="IPR027417">
    <property type="entry name" value="P-loop_NTPase"/>
</dbReference>
<evidence type="ECO:0000256" key="5">
    <source>
        <dbReference type="ARBA" id="ARBA00022618"/>
    </source>
</evidence>
<dbReference type="PROSITE" id="PS00211">
    <property type="entry name" value="ABC_TRANSPORTER_1"/>
    <property type="match status" value="1"/>
</dbReference>
<gene>
    <name evidence="10" type="primary">ftsE</name>
    <name evidence="12" type="ORF">BM613_07585</name>
</gene>